<protein>
    <submittedName>
        <fullName evidence="2">Uncharacterized protein</fullName>
    </submittedName>
</protein>
<keyword evidence="3" id="KW-1185">Reference proteome</keyword>
<organism evidence="2 3">
    <name type="scientific">Caligus rogercresseyi</name>
    <name type="common">Sea louse</name>
    <dbReference type="NCBI Taxonomy" id="217165"/>
    <lineage>
        <taxon>Eukaryota</taxon>
        <taxon>Metazoa</taxon>
        <taxon>Ecdysozoa</taxon>
        <taxon>Arthropoda</taxon>
        <taxon>Crustacea</taxon>
        <taxon>Multicrustacea</taxon>
        <taxon>Hexanauplia</taxon>
        <taxon>Copepoda</taxon>
        <taxon>Siphonostomatoida</taxon>
        <taxon>Caligidae</taxon>
        <taxon>Caligus</taxon>
    </lineage>
</organism>
<feature type="non-terminal residue" evidence="2">
    <location>
        <position position="1"/>
    </location>
</feature>
<dbReference type="EMBL" id="CP045902">
    <property type="protein sequence ID" value="QQP38105.1"/>
    <property type="molecule type" value="Genomic_DNA"/>
</dbReference>
<sequence length="111" mass="12637">MASNYEEVQGYKWNEEFLRSAGVIALVNNGGEISNSTIPSNLGVNLRIVQHICKKLEDTWDEGQGNRHRRQGDEDDPTRSMKAMSSDLGCHEKTTRDCVSEDLRCRSYKMQ</sequence>
<dbReference type="Proteomes" id="UP000595437">
    <property type="component" value="Chromosome 13"/>
</dbReference>
<proteinExistence type="predicted"/>
<evidence type="ECO:0000313" key="3">
    <source>
        <dbReference type="Proteomes" id="UP000595437"/>
    </source>
</evidence>
<feature type="region of interest" description="Disordered" evidence="1">
    <location>
        <begin position="60"/>
        <end position="88"/>
    </location>
</feature>
<accession>A0A7T8GUL5</accession>
<dbReference type="AlphaFoldDB" id="A0A7T8GUL5"/>
<gene>
    <name evidence="2" type="ORF">FKW44_018592</name>
</gene>
<name>A0A7T8GUL5_CALRO</name>
<dbReference type="OrthoDB" id="7540217at2759"/>
<evidence type="ECO:0000256" key="1">
    <source>
        <dbReference type="SAM" id="MobiDB-lite"/>
    </source>
</evidence>
<reference evidence="3" key="1">
    <citation type="submission" date="2021-01" db="EMBL/GenBank/DDBJ databases">
        <title>Caligus Genome Assembly.</title>
        <authorList>
            <person name="Gallardo-Escarate C."/>
        </authorList>
    </citation>
    <scope>NUCLEOTIDE SEQUENCE [LARGE SCALE GENOMIC DNA]</scope>
</reference>
<evidence type="ECO:0000313" key="2">
    <source>
        <dbReference type="EMBL" id="QQP38105.1"/>
    </source>
</evidence>